<evidence type="ECO:0000313" key="1">
    <source>
        <dbReference type="EMBL" id="TSD62868.1"/>
    </source>
</evidence>
<accession>A0A554S938</accession>
<proteinExistence type="predicted"/>
<organism evidence="1 2">
    <name type="scientific">Aeromicrobium piscarium</name>
    <dbReference type="NCBI Taxonomy" id="2590901"/>
    <lineage>
        <taxon>Bacteria</taxon>
        <taxon>Bacillati</taxon>
        <taxon>Actinomycetota</taxon>
        <taxon>Actinomycetes</taxon>
        <taxon>Propionibacteriales</taxon>
        <taxon>Nocardioidaceae</taxon>
        <taxon>Aeromicrobium</taxon>
    </lineage>
</organism>
<dbReference type="EMBL" id="VLNT01000007">
    <property type="protein sequence ID" value="TSD62868.1"/>
    <property type="molecule type" value="Genomic_DNA"/>
</dbReference>
<dbReference type="OrthoDB" id="9787207at2"/>
<reference evidence="1 2" key="1">
    <citation type="submission" date="2019-07" db="EMBL/GenBank/DDBJ databases">
        <authorList>
            <person name="Zhao L.H."/>
        </authorList>
    </citation>
    <scope>NUCLEOTIDE SEQUENCE [LARGE SCALE GENOMIC DNA]</scope>
    <source>
        <strain evidence="1 2">Co35</strain>
    </source>
</reference>
<dbReference type="PANTHER" id="PTHR30528">
    <property type="entry name" value="CYTOPLASMIC PROTEIN"/>
    <property type="match status" value="1"/>
</dbReference>
<keyword evidence="2" id="KW-1185">Reference proteome</keyword>
<dbReference type="Proteomes" id="UP000316988">
    <property type="component" value="Unassembled WGS sequence"/>
</dbReference>
<comment type="caution">
    <text evidence="1">The sequence shown here is derived from an EMBL/GenBank/DDBJ whole genome shotgun (WGS) entry which is preliminary data.</text>
</comment>
<evidence type="ECO:0000313" key="2">
    <source>
        <dbReference type="Proteomes" id="UP000316988"/>
    </source>
</evidence>
<name>A0A554S938_9ACTN</name>
<dbReference type="InterPro" id="IPR009351">
    <property type="entry name" value="AlkZ-like"/>
</dbReference>
<dbReference type="AlphaFoldDB" id="A0A554S938"/>
<dbReference type="PANTHER" id="PTHR30528:SF0">
    <property type="entry name" value="CYTOPLASMIC PROTEIN"/>
    <property type="match status" value="1"/>
</dbReference>
<gene>
    <name evidence="1" type="ORF">FNM00_10260</name>
</gene>
<dbReference type="Pfam" id="PF06224">
    <property type="entry name" value="AlkZ-like"/>
    <property type="match status" value="1"/>
</dbReference>
<protein>
    <submittedName>
        <fullName evidence="1">Winged helix-turn-helix domain-containing protein</fullName>
    </submittedName>
</protein>
<sequence length="384" mass="43779">MRHLSETVRRLGFFQIDSVNVLQRAHFMPLYSRRGPYDVELLARAAERRPRRVFEYWAHVATYVDIGLFPAMRHRMVERRGMWGSMSRVAEERPELVDQVLRVVGENGPITARETEALLHGAVERDRSHWGWNWSETKKALEYLFFIGEISAARRNSAFERVYDLTERIIPADVYARPALDHADAHRELVEHAARALGVATEPCLRDYFRTAPAPTQRAVAELVEDGTLSPIAVQGWDRPAYLHAEARRPRRVEARALLSPFDPLVFERTRAEQIFDFRYRIEIYVPEAKRRYGYYVLPFLLGDRIAGRVDLKADRAAGVLDVIGAWAEPDAPADVAVQLAEELRTLSAWLGLDDIRAPRRGDLAGALTSELRGESVGLTTVNL</sequence>